<reference evidence="2 3" key="1">
    <citation type="submission" date="2023-10" db="EMBL/GenBank/DDBJ databases">
        <title>Chromosome-scale genome assembly provides insights into flower coloration mechanisms of Canna indica.</title>
        <authorList>
            <person name="Li C."/>
        </authorList>
    </citation>
    <scope>NUCLEOTIDE SEQUENCE [LARGE SCALE GENOMIC DNA]</scope>
    <source>
        <tissue evidence="2">Flower</tissue>
    </source>
</reference>
<accession>A0AAQ3K4L0</accession>
<dbReference type="Proteomes" id="UP001327560">
    <property type="component" value="Chromosome 3"/>
</dbReference>
<evidence type="ECO:0000313" key="2">
    <source>
        <dbReference type="EMBL" id="WOL01882.1"/>
    </source>
</evidence>
<gene>
    <name evidence="2" type="ORF">Cni_G10601</name>
</gene>
<name>A0AAQ3K4L0_9LILI</name>
<proteinExistence type="predicted"/>
<keyword evidence="1" id="KW-0732">Signal</keyword>
<evidence type="ECO:0000256" key="1">
    <source>
        <dbReference type="SAM" id="SignalP"/>
    </source>
</evidence>
<evidence type="ECO:0000313" key="3">
    <source>
        <dbReference type="Proteomes" id="UP001327560"/>
    </source>
</evidence>
<feature type="signal peptide" evidence="1">
    <location>
        <begin position="1"/>
        <end position="27"/>
    </location>
</feature>
<keyword evidence="3" id="KW-1185">Reference proteome</keyword>
<protein>
    <submittedName>
        <fullName evidence="2">Uncharacterized protein</fullName>
    </submittedName>
</protein>
<dbReference type="AlphaFoldDB" id="A0AAQ3K4L0"/>
<organism evidence="2 3">
    <name type="scientific">Canna indica</name>
    <name type="common">Indian-shot</name>
    <dbReference type="NCBI Taxonomy" id="4628"/>
    <lineage>
        <taxon>Eukaryota</taxon>
        <taxon>Viridiplantae</taxon>
        <taxon>Streptophyta</taxon>
        <taxon>Embryophyta</taxon>
        <taxon>Tracheophyta</taxon>
        <taxon>Spermatophyta</taxon>
        <taxon>Magnoliopsida</taxon>
        <taxon>Liliopsida</taxon>
        <taxon>Zingiberales</taxon>
        <taxon>Cannaceae</taxon>
        <taxon>Canna</taxon>
    </lineage>
</organism>
<sequence length="84" mass="9061">MAAAKSNLIIFFFFLSHLLLFSQQTAAARGGLTVDSLKHSSFNRRAKAEEVDQLRYEAPMVFAMLPRGPVPPSGPIGGINGGKN</sequence>
<feature type="chain" id="PRO_5042826599" evidence="1">
    <location>
        <begin position="28"/>
        <end position="84"/>
    </location>
</feature>
<dbReference type="EMBL" id="CP136892">
    <property type="protein sequence ID" value="WOL01882.1"/>
    <property type="molecule type" value="Genomic_DNA"/>
</dbReference>